<feature type="domain" description="AMP-dependent synthetase/ligase" evidence="4">
    <location>
        <begin position="5"/>
        <end position="166"/>
    </location>
</feature>
<feature type="region of interest" description="Disordered" evidence="3">
    <location>
        <begin position="376"/>
        <end position="395"/>
    </location>
</feature>
<dbReference type="PANTHER" id="PTHR24096">
    <property type="entry name" value="LONG-CHAIN-FATTY-ACID--COA LIGASE"/>
    <property type="match status" value="1"/>
</dbReference>
<comment type="subcellular location">
    <subcellularLocation>
        <location evidence="1">Peroxisome</location>
    </subcellularLocation>
</comment>
<dbReference type="SUPFAM" id="SSF56801">
    <property type="entry name" value="Acetyl-CoA synthetase-like"/>
    <property type="match status" value="2"/>
</dbReference>
<evidence type="ECO:0000256" key="1">
    <source>
        <dbReference type="ARBA" id="ARBA00004275"/>
    </source>
</evidence>
<gene>
    <name evidence="6" type="ORF">V5799_008896</name>
</gene>
<evidence type="ECO:0000259" key="5">
    <source>
        <dbReference type="Pfam" id="PF13193"/>
    </source>
</evidence>
<name>A0AAQ4FDB6_AMBAM</name>
<dbReference type="Pfam" id="PF13193">
    <property type="entry name" value="AMP-binding_C"/>
    <property type="match status" value="1"/>
</dbReference>
<dbReference type="GO" id="GO:0016405">
    <property type="term" value="F:CoA-ligase activity"/>
    <property type="evidence" value="ECO:0007669"/>
    <property type="project" value="TreeGrafter"/>
</dbReference>
<evidence type="ECO:0008006" key="8">
    <source>
        <dbReference type="Google" id="ProtNLM"/>
    </source>
</evidence>
<comment type="caution">
    <text evidence="6">The sequence shown here is derived from an EMBL/GenBank/DDBJ whole genome shotgun (WGS) entry which is preliminary data.</text>
</comment>
<feature type="domain" description="AMP-binding enzyme C-terminal" evidence="5">
    <location>
        <begin position="282"/>
        <end position="362"/>
    </location>
</feature>
<dbReference type="Pfam" id="PF00501">
    <property type="entry name" value="AMP-binding"/>
    <property type="match status" value="1"/>
</dbReference>
<dbReference type="Proteomes" id="UP001321473">
    <property type="component" value="Unassembled WGS sequence"/>
</dbReference>
<evidence type="ECO:0000313" key="7">
    <source>
        <dbReference type="Proteomes" id="UP001321473"/>
    </source>
</evidence>
<accession>A0AAQ4FDB6</accession>
<reference evidence="6 7" key="1">
    <citation type="journal article" date="2023" name="Arcadia Sci">
        <title>De novo assembly of a long-read Amblyomma americanum tick genome.</title>
        <authorList>
            <person name="Chou S."/>
            <person name="Poskanzer K.E."/>
            <person name="Rollins M."/>
            <person name="Thuy-Boun P.S."/>
        </authorList>
    </citation>
    <scope>NUCLEOTIDE SEQUENCE [LARGE SCALE GENOMIC DNA]</scope>
    <source>
        <strain evidence="6">F_SG_1</strain>
        <tissue evidence="6">Salivary glands</tissue>
    </source>
</reference>
<dbReference type="InterPro" id="IPR020845">
    <property type="entry name" value="AMP-binding_CS"/>
</dbReference>
<protein>
    <recommendedName>
        <fullName evidence="8">Acyl-coa synthetase</fullName>
    </recommendedName>
</protein>
<organism evidence="6 7">
    <name type="scientific">Amblyomma americanum</name>
    <name type="common">Lone star tick</name>
    <dbReference type="NCBI Taxonomy" id="6943"/>
    <lineage>
        <taxon>Eukaryota</taxon>
        <taxon>Metazoa</taxon>
        <taxon>Ecdysozoa</taxon>
        <taxon>Arthropoda</taxon>
        <taxon>Chelicerata</taxon>
        <taxon>Arachnida</taxon>
        <taxon>Acari</taxon>
        <taxon>Parasitiformes</taxon>
        <taxon>Ixodida</taxon>
        <taxon>Ixodoidea</taxon>
        <taxon>Ixodidae</taxon>
        <taxon>Amblyomminae</taxon>
        <taxon>Amblyomma</taxon>
    </lineage>
</organism>
<evidence type="ECO:0000256" key="3">
    <source>
        <dbReference type="SAM" id="MobiDB-lite"/>
    </source>
</evidence>
<evidence type="ECO:0000256" key="2">
    <source>
        <dbReference type="ARBA" id="ARBA00023140"/>
    </source>
</evidence>
<evidence type="ECO:0000313" key="6">
    <source>
        <dbReference type="EMBL" id="KAK8784741.1"/>
    </source>
</evidence>
<dbReference type="InterPro" id="IPR045851">
    <property type="entry name" value="AMP-bd_C_sf"/>
</dbReference>
<evidence type="ECO:0000259" key="4">
    <source>
        <dbReference type="Pfam" id="PF00501"/>
    </source>
</evidence>
<dbReference type="AlphaFoldDB" id="A0AAQ4FDB6"/>
<dbReference type="InterPro" id="IPR025110">
    <property type="entry name" value="AMP-bd_C"/>
</dbReference>
<dbReference type="PROSITE" id="PS00455">
    <property type="entry name" value="AMP_BINDING"/>
    <property type="match status" value="1"/>
</dbReference>
<dbReference type="GO" id="GO:0005777">
    <property type="term" value="C:peroxisome"/>
    <property type="evidence" value="ECO:0007669"/>
    <property type="project" value="UniProtKB-SubCell"/>
</dbReference>
<dbReference type="Gene3D" id="3.30.300.30">
    <property type="match status" value="1"/>
</dbReference>
<dbReference type="InterPro" id="IPR000873">
    <property type="entry name" value="AMP-dep_synth/lig_dom"/>
</dbReference>
<dbReference type="Gene3D" id="3.40.50.980">
    <property type="match status" value="2"/>
</dbReference>
<keyword evidence="2" id="KW-0576">Peroxisome</keyword>
<dbReference type="EMBL" id="JARKHS020004307">
    <property type="protein sequence ID" value="KAK8784741.1"/>
    <property type="molecule type" value="Genomic_DNA"/>
</dbReference>
<dbReference type="PANTHER" id="PTHR24096:SF422">
    <property type="entry name" value="BCDNA.GH02901"/>
    <property type="match status" value="1"/>
</dbReference>
<proteinExistence type="predicted"/>
<keyword evidence="7" id="KW-1185">Reference proteome</keyword>
<sequence length="395" mass="43637">MLHKLQSYAAGFQLHGVEPGDRVCCHFSNGIESFAALFAAISAGAVAVLADDELTKGEVLTYAESTKAQYVLTDIKNANKFFDIKHKLKKCFLLGGELPGFQSVSEFGSIASNVFRDRHYAELPEERPAAISFSSGTTGNPKAIMTTHYTFVSSITTISMTSVVFQILPPHGARRPLRHPGVHGSRLWLFLYDVRCLYRSHGGRYIDNTRIQRAGRSDSKTQGRSHLLLPDCVVTTLPMYGVDRLPAAIRDLGYFDETGRFFVVDRLKNIIKCHDYNVAPRELEAILLTHPAVVDVCVIGVPDATVSEAPTAFVVRKRCPEGESQVTEAELVDLVAGKTAYYKHLYGGVVFLEELPRTANGKTNVKKLRLLKSVSEDTPKAKQQTNGSRTGWMEV</sequence>